<organism evidence="2">
    <name type="scientific">Alexandrium monilatum</name>
    <dbReference type="NCBI Taxonomy" id="311494"/>
    <lineage>
        <taxon>Eukaryota</taxon>
        <taxon>Sar</taxon>
        <taxon>Alveolata</taxon>
        <taxon>Dinophyceae</taxon>
        <taxon>Gonyaulacales</taxon>
        <taxon>Pyrocystaceae</taxon>
        <taxon>Alexandrium</taxon>
    </lineage>
</organism>
<proteinExistence type="predicted"/>
<accession>A0A7S4UVU7</accession>
<sequence>MDSVERPLRPLFEQRATIVEAIERCSAVPSGRELRLQCEDQVTYLDVGFATFVKFVPDLVSGCLAHFGVLSADAVSHVCALPRLQRIIDETHPAEALSQQPGLGKGKRKTPKG</sequence>
<feature type="region of interest" description="Disordered" evidence="1">
    <location>
        <begin position="92"/>
        <end position="113"/>
    </location>
</feature>
<name>A0A7S4UVU7_9DINO</name>
<dbReference type="EMBL" id="HBNR01001548">
    <property type="protein sequence ID" value="CAE4561474.1"/>
    <property type="molecule type" value="Transcribed_RNA"/>
</dbReference>
<gene>
    <name evidence="2" type="ORF">AMON00008_LOCUS1093</name>
</gene>
<reference evidence="2" key="1">
    <citation type="submission" date="2021-01" db="EMBL/GenBank/DDBJ databases">
        <authorList>
            <person name="Corre E."/>
            <person name="Pelletier E."/>
            <person name="Niang G."/>
            <person name="Scheremetjew M."/>
            <person name="Finn R."/>
            <person name="Kale V."/>
            <person name="Holt S."/>
            <person name="Cochrane G."/>
            <person name="Meng A."/>
            <person name="Brown T."/>
            <person name="Cohen L."/>
        </authorList>
    </citation>
    <scope>NUCLEOTIDE SEQUENCE</scope>
    <source>
        <strain evidence="2">CCMP3105</strain>
    </source>
</reference>
<evidence type="ECO:0000256" key="1">
    <source>
        <dbReference type="SAM" id="MobiDB-lite"/>
    </source>
</evidence>
<protein>
    <submittedName>
        <fullName evidence="2">Uncharacterized protein</fullName>
    </submittedName>
</protein>
<dbReference type="AlphaFoldDB" id="A0A7S4UVU7"/>
<evidence type="ECO:0000313" key="2">
    <source>
        <dbReference type="EMBL" id="CAE4561474.1"/>
    </source>
</evidence>